<sequence length="158" mass="18028">MMLMQFDNVRLIIKPHTRDYLQKPHKSILKQLCSPRFEVADDSAHSGALIAKADVIIDIATSVAFEAVKRGIPVLSADYLHAGYSTIAHYVPETAMRCRDDIYHAVCSFTKNRYQQFYNAQHRAEFNRHMLDVPDGYVLERYVSLLAAEVQDKKQLAA</sequence>
<dbReference type="Gene3D" id="3.40.50.12580">
    <property type="match status" value="1"/>
</dbReference>
<dbReference type="InterPro" id="IPR043148">
    <property type="entry name" value="TagF_C"/>
</dbReference>
<protein>
    <recommendedName>
        <fullName evidence="3">CDP-Glycerol:Poly(Glycerophosphate) glycerophosphotransferase</fullName>
    </recommendedName>
</protein>
<evidence type="ECO:0008006" key="3">
    <source>
        <dbReference type="Google" id="ProtNLM"/>
    </source>
</evidence>
<name>A0A1I4AYA2_9PROT</name>
<dbReference type="AlphaFoldDB" id="A0A1I4AYA2"/>
<keyword evidence="2" id="KW-1185">Reference proteome</keyword>
<dbReference type="STRING" id="52441.SAMN05216302_101095"/>
<dbReference type="SUPFAM" id="SSF53756">
    <property type="entry name" value="UDP-Glycosyltransferase/glycogen phosphorylase"/>
    <property type="match status" value="1"/>
</dbReference>
<gene>
    <name evidence="1" type="ORF">SAMN05216302_101095</name>
</gene>
<accession>A0A1I4AYA2</accession>
<dbReference type="Proteomes" id="UP000199533">
    <property type="component" value="Unassembled WGS sequence"/>
</dbReference>
<evidence type="ECO:0000313" key="1">
    <source>
        <dbReference type="EMBL" id="SFK61485.1"/>
    </source>
</evidence>
<proteinExistence type="predicted"/>
<evidence type="ECO:0000313" key="2">
    <source>
        <dbReference type="Proteomes" id="UP000199533"/>
    </source>
</evidence>
<reference evidence="2" key="1">
    <citation type="submission" date="2016-10" db="EMBL/GenBank/DDBJ databases">
        <authorList>
            <person name="Varghese N."/>
            <person name="Submissions S."/>
        </authorList>
    </citation>
    <scope>NUCLEOTIDE SEQUENCE [LARGE SCALE GENOMIC DNA]</scope>
    <source>
        <strain evidence="2">Nm69</strain>
    </source>
</reference>
<dbReference type="EMBL" id="FOSP01000010">
    <property type="protein sequence ID" value="SFK61485.1"/>
    <property type="molecule type" value="Genomic_DNA"/>
</dbReference>
<organism evidence="1 2">
    <name type="scientific">Nitrosomonas aestuarii</name>
    <dbReference type="NCBI Taxonomy" id="52441"/>
    <lineage>
        <taxon>Bacteria</taxon>
        <taxon>Pseudomonadati</taxon>
        <taxon>Pseudomonadota</taxon>
        <taxon>Betaproteobacteria</taxon>
        <taxon>Nitrosomonadales</taxon>
        <taxon>Nitrosomonadaceae</taxon>
        <taxon>Nitrosomonas</taxon>
    </lineage>
</organism>